<feature type="compositionally biased region" description="Basic and acidic residues" evidence="8">
    <location>
        <begin position="580"/>
        <end position="600"/>
    </location>
</feature>
<dbReference type="InterPro" id="IPR036575">
    <property type="entry name" value="TFIIS_cen_dom_sf"/>
</dbReference>
<dbReference type="OrthoDB" id="44867at2759"/>
<feature type="compositionally biased region" description="Acidic residues" evidence="8">
    <location>
        <begin position="51"/>
        <end position="75"/>
    </location>
</feature>
<dbReference type="SUPFAM" id="SSF46942">
    <property type="entry name" value="Elongation factor TFIIS domain 2"/>
    <property type="match status" value="1"/>
</dbReference>
<dbReference type="GO" id="GO:0003676">
    <property type="term" value="F:nucleic acid binding"/>
    <property type="evidence" value="ECO:0007669"/>
    <property type="project" value="InterPro"/>
</dbReference>
<organism evidence="12 13">
    <name type="scientific">Dichanthelium oligosanthes</name>
    <dbReference type="NCBI Taxonomy" id="888268"/>
    <lineage>
        <taxon>Eukaryota</taxon>
        <taxon>Viridiplantae</taxon>
        <taxon>Streptophyta</taxon>
        <taxon>Embryophyta</taxon>
        <taxon>Tracheophyta</taxon>
        <taxon>Spermatophyta</taxon>
        <taxon>Magnoliopsida</taxon>
        <taxon>Liliopsida</taxon>
        <taxon>Poales</taxon>
        <taxon>Poaceae</taxon>
        <taxon>PACMAD clade</taxon>
        <taxon>Panicoideae</taxon>
        <taxon>Panicodae</taxon>
        <taxon>Paniceae</taxon>
        <taxon>Dichantheliinae</taxon>
        <taxon>Dichanthelium</taxon>
    </lineage>
</organism>
<dbReference type="Proteomes" id="UP000095767">
    <property type="component" value="Unassembled WGS sequence"/>
</dbReference>
<comment type="caution">
    <text evidence="12">The sequence shown here is derived from an EMBL/GenBank/DDBJ whole genome shotgun (WGS) entry which is preliminary data.</text>
</comment>
<dbReference type="PANTHER" id="PTHR11477:SF0">
    <property type="entry name" value="IP08861P-RELATED"/>
    <property type="match status" value="1"/>
</dbReference>
<keyword evidence="5 7" id="KW-0539">Nucleus</keyword>
<dbReference type="Pfam" id="PF01096">
    <property type="entry name" value="Zn_ribbon_TFIIS"/>
    <property type="match status" value="1"/>
</dbReference>
<feature type="compositionally biased region" description="Basic and acidic residues" evidence="8">
    <location>
        <begin position="533"/>
        <end position="554"/>
    </location>
</feature>
<dbReference type="STRING" id="888268.A0A1E5W671"/>
<dbReference type="SMART" id="SM00440">
    <property type="entry name" value="ZnF_C2C2"/>
    <property type="match status" value="1"/>
</dbReference>
<gene>
    <name evidence="12" type="ORF">BAE44_0006050</name>
</gene>
<dbReference type="Pfam" id="PF23112">
    <property type="entry name" value="PUB62-63_C"/>
    <property type="match status" value="1"/>
</dbReference>
<evidence type="ECO:0000256" key="4">
    <source>
        <dbReference type="ARBA" id="ARBA00022833"/>
    </source>
</evidence>
<dbReference type="InterPro" id="IPR017923">
    <property type="entry name" value="TFIIS_N"/>
</dbReference>
<dbReference type="PROSITE" id="PS51133">
    <property type="entry name" value="ZF_TFIIS_2"/>
    <property type="match status" value="1"/>
</dbReference>
<dbReference type="AlphaFoldDB" id="A0A1E5W671"/>
<dbReference type="PANTHER" id="PTHR11477">
    <property type="entry name" value="TRANSCRIPTION FACTOR S-II ZINC FINGER DOMAIN-CONTAINING PROTEIN"/>
    <property type="match status" value="1"/>
</dbReference>
<feature type="compositionally biased region" description="Basic and acidic residues" evidence="8">
    <location>
        <begin position="612"/>
        <end position="622"/>
    </location>
</feature>
<evidence type="ECO:0000313" key="13">
    <source>
        <dbReference type="Proteomes" id="UP000095767"/>
    </source>
</evidence>
<dbReference type="SUPFAM" id="SSF47676">
    <property type="entry name" value="Conserved domain common to transcription factors TFIIS, elongin A, CRSP70"/>
    <property type="match status" value="1"/>
</dbReference>
<dbReference type="GO" id="GO:0008270">
    <property type="term" value="F:zinc ion binding"/>
    <property type="evidence" value="ECO:0007669"/>
    <property type="project" value="UniProtKB-KW"/>
</dbReference>
<dbReference type="InterPro" id="IPR035441">
    <property type="entry name" value="TFIIS/LEDGF_dom_sf"/>
</dbReference>
<protein>
    <submittedName>
        <fullName evidence="12">Transcription elongation factor TFIIS</fullName>
    </submittedName>
</protein>
<dbReference type="Pfam" id="PF07500">
    <property type="entry name" value="TFIIS_M"/>
    <property type="match status" value="1"/>
</dbReference>
<evidence type="ECO:0000259" key="9">
    <source>
        <dbReference type="PROSITE" id="PS51133"/>
    </source>
</evidence>
<dbReference type="SUPFAM" id="SSF57850">
    <property type="entry name" value="RING/U-box"/>
    <property type="match status" value="1"/>
</dbReference>
<name>A0A1E5W671_9POAL</name>
<dbReference type="EMBL" id="LWDX02020147">
    <property type="protein sequence ID" value="OEL32933.1"/>
    <property type="molecule type" value="Genomic_DNA"/>
</dbReference>
<keyword evidence="12" id="KW-0648">Protein biosynthesis</keyword>
<comment type="subcellular location">
    <subcellularLocation>
        <location evidence="1 7">Nucleus</location>
    </subcellularLocation>
</comment>
<dbReference type="FunFam" id="2.20.25.10:FF:000001">
    <property type="entry name" value="Probable Transcription elongation factor S-II"/>
    <property type="match status" value="1"/>
</dbReference>
<evidence type="ECO:0000313" key="12">
    <source>
        <dbReference type="EMBL" id="OEL32933.1"/>
    </source>
</evidence>
<dbReference type="SUPFAM" id="SSF57783">
    <property type="entry name" value="Zinc beta-ribbon"/>
    <property type="match status" value="1"/>
</dbReference>
<feature type="domain" description="TFIIS N-terminal" evidence="10">
    <location>
        <begin position="445"/>
        <end position="524"/>
    </location>
</feature>
<evidence type="ECO:0000259" key="11">
    <source>
        <dbReference type="PROSITE" id="PS51321"/>
    </source>
</evidence>
<reference evidence="12 13" key="1">
    <citation type="submission" date="2016-09" db="EMBL/GenBank/DDBJ databases">
        <title>The draft genome of Dichanthelium oligosanthes: A C3 panicoid grass species.</title>
        <authorList>
            <person name="Studer A.J."/>
            <person name="Schnable J.C."/>
            <person name="Brutnell T.P."/>
        </authorList>
    </citation>
    <scope>NUCLEOTIDE SEQUENCE [LARGE SCALE GENOMIC DNA]</scope>
    <source>
        <strain evidence="13">cv. Kellogg 1175</strain>
        <tissue evidence="12">Leaf</tissue>
    </source>
</reference>
<keyword evidence="3 6" id="KW-0863">Zinc-finger</keyword>
<feature type="compositionally biased region" description="Low complexity" evidence="8">
    <location>
        <begin position="1"/>
        <end position="18"/>
    </location>
</feature>
<dbReference type="CDD" id="cd00183">
    <property type="entry name" value="TFIIS_I"/>
    <property type="match status" value="1"/>
</dbReference>
<dbReference type="PROSITE" id="PS00466">
    <property type="entry name" value="ZF_TFIIS_1"/>
    <property type="match status" value="1"/>
</dbReference>
<feature type="domain" description="TFIIS central" evidence="11">
    <location>
        <begin position="649"/>
        <end position="779"/>
    </location>
</feature>
<dbReference type="Gene3D" id="1.20.930.10">
    <property type="entry name" value="Conserved domain common to transcription factors TFIIS, elongin A, CRSP70"/>
    <property type="match status" value="1"/>
</dbReference>
<dbReference type="Gene3D" id="2.20.25.10">
    <property type="match status" value="1"/>
</dbReference>
<dbReference type="Pfam" id="PF08711">
    <property type="entry name" value="Med26"/>
    <property type="match status" value="1"/>
</dbReference>
<evidence type="ECO:0000256" key="5">
    <source>
        <dbReference type="ARBA" id="ARBA00023242"/>
    </source>
</evidence>
<dbReference type="CDD" id="cd13749">
    <property type="entry name" value="Zn-ribbon_TFIIS"/>
    <property type="match status" value="1"/>
</dbReference>
<evidence type="ECO:0000256" key="3">
    <source>
        <dbReference type="ARBA" id="ARBA00022771"/>
    </source>
</evidence>
<dbReference type="SMART" id="SM00510">
    <property type="entry name" value="TFS2M"/>
    <property type="match status" value="1"/>
</dbReference>
<feature type="domain" description="TFIIS-type" evidence="9">
    <location>
        <begin position="782"/>
        <end position="822"/>
    </location>
</feature>
<feature type="region of interest" description="Disordered" evidence="8">
    <location>
        <begin position="526"/>
        <end position="639"/>
    </location>
</feature>
<dbReference type="GO" id="GO:0006368">
    <property type="term" value="P:transcription elongation by RNA polymerase II"/>
    <property type="evidence" value="ECO:0007669"/>
    <property type="project" value="InterPro"/>
</dbReference>
<sequence length="824" mass="90818">MASPAGANSAASSSRGAPLPLPFPFPAAAHFPSRVAVPFLPQHHHPPATSDGDEEVEEDEGSMDDDSGEEDESELADGAARGSQQRRASSAPGIGLAAMNGARPHWQQQSYLYNCGTEQYGCTSSGGDEPGTIPREMRMENGYGVIGRREGGPASSYWDLLRAHLSDPLTWVPKMTFTEISPNQIKFASDTEMIVLKKNVIPKISFLLCSRIYICRGILMDDAMILSCGHSYGSGGMQHIYRMKACGKCGQPIAEDTIRPNLAMATTALNHFITAFLVDVDKILRINVKLKDCFHYLKDILGMFSALRLAVQAFKREEDSAKALKRRRERLEQGNKRTPERFVGHQAVVTAQCLNGWYVVKTLDNAESVKLQYRSLAKVADGNESSAMKLLCFCNGASNQHAEFRLDFLCPFLLSPGGDTDLGFDLASPGCTAAGAGAMERELLETFEAAKKAADAVAGEDDSPEADRCLDALRRLRAIRVNTDVLVSTQVGKRLRHLTKHPHSGIQSVATDLFGYWKKVVLEETGKKNGSSENERSSDSSGKVEKARPMKIERNSSSGSMKVEKRDVKIERNSSSGSMKVEKRDVDVRGQKPDGVKVEKTASNGSKAQPVKVERVSKEDSRTPNTKKPASVPTGPPKLTSLVKCNDATRDKIREQLAEAFAKVSEETSNDDREEVRNILDEVDACDPFRVAVTVESALFERLGRSTGAHKAKYRSIMFNLRADNNTDFRRRLLIGQVRPERLPDISAEEMASDARKQENKQIKEKAMLECERGGAPTATTDQFKCGRCGQRKTTYRQLQTRSADEPMTTFVTCVNCNNHWKFC</sequence>
<evidence type="ECO:0000256" key="1">
    <source>
        <dbReference type="ARBA" id="ARBA00004123"/>
    </source>
</evidence>
<dbReference type="SMART" id="SM00509">
    <property type="entry name" value="TFS2N"/>
    <property type="match status" value="1"/>
</dbReference>
<evidence type="ECO:0000259" key="10">
    <source>
        <dbReference type="PROSITE" id="PS51319"/>
    </source>
</evidence>
<dbReference type="InterPro" id="IPR003618">
    <property type="entry name" value="TFIIS_cen_dom"/>
</dbReference>
<feature type="compositionally biased region" description="Basic and acidic residues" evidence="8">
    <location>
        <begin position="562"/>
        <end position="572"/>
    </location>
</feature>
<dbReference type="PROSITE" id="PS51321">
    <property type="entry name" value="TFIIS_CENTRAL"/>
    <property type="match status" value="1"/>
</dbReference>
<proteinExistence type="predicted"/>
<evidence type="ECO:0000256" key="6">
    <source>
        <dbReference type="PROSITE-ProRule" id="PRU00472"/>
    </source>
</evidence>
<keyword evidence="4" id="KW-0862">Zinc</keyword>
<dbReference type="InterPro" id="IPR006289">
    <property type="entry name" value="TFSII"/>
</dbReference>
<evidence type="ECO:0000256" key="8">
    <source>
        <dbReference type="SAM" id="MobiDB-lite"/>
    </source>
</evidence>
<dbReference type="NCBIfam" id="TIGR01385">
    <property type="entry name" value="TFSII"/>
    <property type="match status" value="1"/>
</dbReference>
<keyword evidence="13" id="KW-1185">Reference proteome</keyword>
<evidence type="ECO:0000256" key="2">
    <source>
        <dbReference type="ARBA" id="ARBA00022723"/>
    </source>
</evidence>
<keyword evidence="12" id="KW-0251">Elongation factor</keyword>
<dbReference type="InterPro" id="IPR001222">
    <property type="entry name" value="Znf_TFIIS"/>
</dbReference>
<dbReference type="PROSITE" id="PS51319">
    <property type="entry name" value="TFIIS_N"/>
    <property type="match status" value="1"/>
</dbReference>
<dbReference type="InterPro" id="IPR003617">
    <property type="entry name" value="TFIIS/CRSP70_N_sub"/>
</dbReference>
<feature type="region of interest" description="Disordered" evidence="8">
    <location>
        <begin position="1"/>
        <end position="91"/>
    </location>
</feature>
<dbReference type="Gene3D" id="1.10.472.30">
    <property type="entry name" value="Transcription elongation factor S-II, central domain"/>
    <property type="match status" value="1"/>
</dbReference>
<dbReference type="GO" id="GO:0003746">
    <property type="term" value="F:translation elongation factor activity"/>
    <property type="evidence" value="ECO:0007669"/>
    <property type="project" value="UniProtKB-KW"/>
</dbReference>
<accession>A0A1E5W671</accession>
<dbReference type="GO" id="GO:0005634">
    <property type="term" value="C:nucleus"/>
    <property type="evidence" value="ECO:0007669"/>
    <property type="project" value="UniProtKB-SubCell"/>
</dbReference>
<keyword evidence="2" id="KW-0479">Metal-binding</keyword>
<dbReference type="InterPro" id="IPR057649">
    <property type="entry name" value="PUB62-63_C"/>
</dbReference>
<evidence type="ECO:0000256" key="7">
    <source>
        <dbReference type="PROSITE-ProRule" id="PRU00649"/>
    </source>
</evidence>